<accession>A0A0D8I9Y2</accession>
<dbReference type="AlphaFoldDB" id="A0A0D8I9Y2"/>
<dbReference type="KEGG" id="cace:CACET_c21330"/>
<name>A0A0D8I9Y2_9CLOT</name>
<dbReference type="PATRIC" id="fig|84022.5.peg.575"/>
<organism evidence="1 2">
    <name type="scientific">Clostridium aceticum</name>
    <dbReference type="NCBI Taxonomy" id="84022"/>
    <lineage>
        <taxon>Bacteria</taxon>
        <taxon>Bacillati</taxon>
        <taxon>Bacillota</taxon>
        <taxon>Clostridia</taxon>
        <taxon>Eubacteriales</taxon>
        <taxon>Clostridiaceae</taxon>
        <taxon>Clostridium</taxon>
    </lineage>
</organism>
<dbReference type="Proteomes" id="UP000035704">
    <property type="component" value="Chromosome"/>
</dbReference>
<protein>
    <submittedName>
        <fullName evidence="1">Uncharacterized protein</fullName>
    </submittedName>
</protein>
<dbReference type="RefSeq" id="WP_044825103.1">
    <property type="nucleotide sequence ID" value="NZ_CP009687.1"/>
</dbReference>
<gene>
    <name evidence="1" type="ORF">CACET_c21330</name>
</gene>
<proteinExistence type="predicted"/>
<reference evidence="1 2" key="1">
    <citation type="submission" date="2014-10" db="EMBL/GenBank/DDBJ databases">
        <title>Genome sequence of Clostridium aceticum DSM 1496.</title>
        <authorList>
            <person name="Poehlein A."/>
            <person name="Schiel-Bengelsdorf B."/>
            <person name="Gottschalk G."/>
            <person name="Duerre P."/>
            <person name="Daniel R."/>
        </authorList>
    </citation>
    <scope>NUCLEOTIDE SEQUENCE [LARGE SCALE GENOMIC DNA]</scope>
    <source>
        <strain evidence="1 2">DSM 1496</strain>
    </source>
</reference>
<evidence type="ECO:0000313" key="2">
    <source>
        <dbReference type="Proteomes" id="UP000035704"/>
    </source>
</evidence>
<evidence type="ECO:0000313" key="1">
    <source>
        <dbReference type="EMBL" id="AKL95580.1"/>
    </source>
</evidence>
<dbReference type="EMBL" id="CP009687">
    <property type="protein sequence ID" value="AKL95580.1"/>
    <property type="molecule type" value="Genomic_DNA"/>
</dbReference>
<keyword evidence="2" id="KW-1185">Reference proteome</keyword>
<sequence length="166" mass="19171">MTKETKNNQVSNKIIVMIIGLAILMGMLTSAIVVFFLFQNEKLDQSEPRKNIEIKKIDATVENTLEKFKEKDASYLGTDEFGKDLEEVSKELYANASDTGGYTNEEERVWKYIMDRWSYYDDLEGGYAGDKYTKQVFQDASIRFNITASEAERIWNKVDRAKLGIY</sequence>